<dbReference type="Proteomes" id="UP000886520">
    <property type="component" value="Chromosome 21"/>
</dbReference>
<protein>
    <submittedName>
        <fullName evidence="1">Uncharacterized protein</fullName>
    </submittedName>
</protein>
<dbReference type="AlphaFoldDB" id="A0A9D4Z6Y0"/>
<comment type="caution">
    <text evidence="1">The sequence shown here is derived from an EMBL/GenBank/DDBJ whole genome shotgun (WGS) entry which is preliminary data.</text>
</comment>
<proteinExistence type="predicted"/>
<reference evidence="1" key="1">
    <citation type="submission" date="2021-01" db="EMBL/GenBank/DDBJ databases">
        <title>Adiantum capillus-veneris genome.</title>
        <authorList>
            <person name="Fang Y."/>
            <person name="Liao Q."/>
        </authorList>
    </citation>
    <scope>NUCLEOTIDE SEQUENCE</scope>
    <source>
        <strain evidence="1">H3</strain>
        <tissue evidence="1">Leaf</tissue>
    </source>
</reference>
<sequence>MDVVKIERHDALIDTEEDEVKANPFPQQEPSIEEHNVPFLHITDLSDITPRFAIEGCVLNNYGTFKLFDPKIVKFFKTDLVDSHNSTHNHCRRRFIFDKSICFLFECW</sequence>
<name>A0A9D4Z6Y0_ADICA</name>
<gene>
    <name evidence="1" type="ORF">GOP47_0022261</name>
</gene>
<accession>A0A9D4Z6Y0</accession>
<keyword evidence="2" id="KW-1185">Reference proteome</keyword>
<dbReference type="OrthoDB" id="1997725at2759"/>
<evidence type="ECO:0000313" key="1">
    <source>
        <dbReference type="EMBL" id="KAI5063714.1"/>
    </source>
</evidence>
<dbReference type="EMBL" id="JABFUD020000021">
    <property type="protein sequence ID" value="KAI5063714.1"/>
    <property type="molecule type" value="Genomic_DNA"/>
</dbReference>
<organism evidence="1 2">
    <name type="scientific">Adiantum capillus-veneris</name>
    <name type="common">Maidenhair fern</name>
    <dbReference type="NCBI Taxonomy" id="13818"/>
    <lineage>
        <taxon>Eukaryota</taxon>
        <taxon>Viridiplantae</taxon>
        <taxon>Streptophyta</taxon>
        <taxon>Embryophyta</taxon>
        <taxon>Tracheophyta</taxon>
        <taxon>Polypodiopsida</taxon>
        <taxon>Polypodiidae</taxon>
        <taxon>Polypodiales</taxon>
        <taxon>Pteridineae</taxon>
        <taxon>Pteridaceae</taxon>
        <taxon>Vittarioideae</taxon>
        <taxon>Adiantum</taxon>
    </lineage>
</organism>
<evidence type="ECO:0000313" key="2">
    <source>
        <dbReference type="Proteomes" id="UP000886520"/>
    </source>
</evidence>